<feature type="transmembrane region" description="Helical" evidence="5">
    <location>
        <begin position="64"/>
        <end position="84"/>
    </location>
</feature>
<feature type="transmembrane region" description="Helical" evidence="5">
    <location>
        <begin position="297"/>
        <end position="317"/>
    </location>
</feature>
<dbReference type="InterPro" id="IPR036259">
    <property type="entry name" value="MFS_trans_sf"/>
</dbReference>
<dbReference type="PROSITE" id="PS00217">
    <property type="entry name" value="SUGAR_TRANSPORT_2"/>
    <property type="match status" value="1"/>
</dbReference>
<feature type="transmembrane region" description="Helical" evidence="5">
    <location>
        <begin position="388"/>
        <end position="412"/>
    </location>
</feature>
<keyword evidence="2 5" id="KW-0812">Transmembrane</keyword>
<dbReference type="PROSITE" id="PS50850">
    <property type="entry name" value="MFS"/>
    <property type="match status" value="1"/>
</dbReference>
<gene>
    <name evidence="7" type="ORF">CEJ45_11665</name>
</gene>
<dbReference type="InterPro" id="IPR011701">
    <property type="entry name" value="MFS"/>
</dbReference>
<feature type="transmembrane region" description="Helical" evidence="5">
    <location>
        <begin position="121"/>
        <end position="143"/>
    </location>
</feature>
<evidence type="ECO:0000256" key="3">
    <source>
        <dbReference type="ARBA" id="ARBA00022989"/>
    </source>
</evidence>
<name>A0A225SXQ4_9BURK</name>
<evidence type="ECO:0000256" key="1">
    <source>
        <dbReference type="ARBA" id="ARBA00004141"/>
    </source>
</evidence>
<dbReference type="AlphaFoldDB" id="A0A225SXQ4"/>
<protein>
    <submittedName>
        <fullName evidence="7">Aromatic acid/H+ symport family MFS transporter</fullName>
    </submittedName>
</protein>
<evidence type="ECO:0000256" key="4">
    <source>
        <dbReference type="ARBA" id="ARBA00023136"/>
    </source>
</evidence>
<dbReference type="RefSeq" id="WP_088755277.1">
    <property type="nucleotide sequence ID" value="NZ_NJGV01000009.1"/>
</dbReference>
<dbReference type="SUPFAM" id="SSF103473">
    <property type="entry name" value="MFS general substrate transporter"/>
    <property type="match status" value="1"/>
</dbReference>
<organism evidence="7 8">
    <name type="scientific">Herbaspirillum aquaticum</name>
    <dbReference type="NCBI Taxonomy" id="568783"/>
    <lineage>
        <taxon>Bacteria</taxon>
        <taxon>Pseudomonadati</taxon>
        <taxon>Pseudomonadota</taxon>
        <taxon>Betaproteobacteria</taxon>
        <taxon>Burkholderiales</taxon>
        <taxon>Oxalobacteraceae</taxon>
        <taxon>Herbaspirillum</taxon>
    </lineage>
</organism>
<evidence type="ECO:0000259" key="6">
    <source>
        <dbReference type="PROSITE" id="PS50850"/>
    </source>
</evidence>
<dbReference type="PANTHER" id="PTHR23508">
    <property type="entry name" value="CARBOXYLIC ACID TRANSPORTER PROTEIN HOMOLOG"/>
    <property type="match status" value="1"/>
</dbReference>
<keyword evidence="8" id="KW-1185">Reference proteome</keyword>
<dbReference type="CDD" id="cd17365">
    <property type="entry name" value="MFS_PcaK_like"/>
    <property type="match status" value="1"/>
</dbReference>
<feature type="transmembrane region" description="Helical" evidence="5">
    <location>
        <begin position="30"/>
        <end position="52"/>
    </location>
</feature>
<feature type="transmembrane region" description="Helical" evidence="5">
    <location>
        <begin position="96"/>
        <end position="115"/>
    </location>
</feature>
<dbReference type="PANTHER" id="PTHR23508:SF10">
    <property type="entry name" value="CARBOXYLIC ACID TRANSPORTER PROTEIN HOMOLOG"/>
    <property type="match status" value="1"/>
</dbReference>
<evidence type="ECO:0000256" key="2">
    <source>
        <dbReference type="ARBA" id="ARBA00022692"/>
    </source>
</evidence>
<dbReference type="InterPro" id="IPR020846">
    <property type="entry name" value="MFS_dom"/>
</dbReference>
<feature type="transmembrane region" description="Helical" evidence="5">
    <location>
        <begin position="184"/>
        <end position="204"/>
    </location>
</feature>
<evidence type="ECO:0000313" key="7">
    <source>
        <dbReference type="EMBL" id="OWY34495.1"/>
    </source>
</evidence>
<dbReference type="Proteomes" id="UP000214747">
    <property type="component" value="Unassembled WGS sequence"/>
</dbReference>
<dbReference type="InterPro" id="IPR005829">
    <property type="entry name" value="Sugar_transporter_CS"/>
</dbReference>
<accession>A0A225SXQ4</accession>
<feature type="transmembrane region" description="Helical" evidence="5">
    <location>
        <begin position="354"/>
        <end position="376"/>
    </location>
</feature>
<keyword evidence="3 5" id="KW-1133">Transmembrane helix</keyword>
<dbReference type="GO" id="GO:0046943">
    <property type="term" value="F:carboxylic acid transmembrane transporter activity"/>
    <property type="evidence" value="ECO:0007669"/>
    <property type="project" value="TreeGrafter"/>
</dbReference>
<feature type="transmembrane region" description="Helical" evidence="5">
    <location>
        <begin position="329"/>
        <end position="348"/>
    </location>
</feature>
<comment type="caution">
    <text evidence="7">The sequence shown here is derived from an EMBL/GenBank/DDBJ whole genome shotgun (WGS) entry which is preliminary data.</text>
</comment>
<dbReference type="Gene3D" id="1.20.1250.20">
    <property type="entry name" value="MFS general substrate transporter like domains"/>
    <property type="match status" value="1"/>
</dbReference>
<feature type="transmembrane region" description="Helical" evidence="5">
    <location>
        <begin position="265"/>
        <end position="285"/>
    </location>
</feature>
<dbReference type="GO" id="GO:0005886">
    <property type="term" value="C:plasma membrane"/>
    <property type="evidence" value="ECO:0007669"/>
    <property type="project" value="TreeGrafter"/>
</dbReference>
<feature type="transmembrane region" description="Helical" evidence="5">
    <location>
        <begin position="418"/>
        <end position="438"/>
    </location>
</feature>
<feature type="domain" description="Major facilitator superfamily (MFS) profile" evidence="6">
    <location>
        <begin position="30"/>
        <end position="443"/>
    </location>
</feature>
<dbReference type="EMBL" id="NJGV01000009">
    <property type="protein sequence ID" value="OWY34495.1"/>
    <property type="molecule type" value="Genomic_DNA"/>
</dbReference>
<feature type="transmembrane region" description="Helical" evidence="5">
    <location>
        <begin position="155"/>
        <end position="178"/>
    </location>
</feature>
<evidence type="ECO:0000313" key="8">
    <source>
        <dbReference type="Proteomes" id="UP000214747"/>
    </source>
</evidence>
<proteinExistence type="predicted"/>
<evidence type="ECO:0000256" key="5">
    <source>
        <dbReference type="SAM" id="Phobius"/>
    </source>
</evidence>
<sequence length="447" mass="47074">MSIHQGGALPTVHVDQVVEQGRFGTFQFGLLLLCGLCLIIDGFDVQAMGYVAPAIIADWGVSKASLGPVFGAGLFGMLLGSLVLTPVGDRYGRRPVLIASTLFFAVCMLVTPLVTTIDQLLVVRFITGFGLGSIMPNAMALVGEYSPSSSRVTRMMLVSCGFTVGAAAGGFVSAALIPAHGWHAVFWVGGAVPLVLGLAMLVWLPESIQFLVLQRRARSQVARWLRKLDPAIRIDDKTEVVVKESKAEGMPVAALFRDGRAGVTVLLWLISFMNLINLYFLSNWLPTLIRDAGYSTSMAVLIGTSLQVGGVVGTLTLGRFINRFGFTRVLGTCFLLACVSIALIGKVAAMPVLLFLAVIVAGFCIVGGQPAVNALAGTFYPTTLRSTGIGWALGIGRIGSVVGPVIGGQLIALQWSNGSLFIAAAVPALISALTIARLHRTSRGVSA</sequence>
<keyword evidence="4 5" id="KW-0472">Membrane</keyword>
<comment type="subcellular location">
    <subcellularLocation>
        <location evidence="1">Membrane</location>
        <topology evidence="1">Multi-pass membrane protein</topology>
    </subcellularLocation>
</comment>
<dbReference type="Pfam" id="PF07690">
    <property type="entry name" value="MFS_1"/>
    <property type="match status" value="1"/>
</dbReference>
<reference evidence="7 8" key="1">
    <citation type="journal article" date="2010" name="Int. J. Syst. Evol. Microbiol.">
        <title>Reclassification of Herbaspirillum putei as a later heterotypic synonym of Herbaspirillum huttiense, with the description of H. huttiense subsp. huttiense subsp. nov. and H. huttiense subsp. putei subsp. nov., comb. nov., and description of Herbaspirillum aquaticum sp. nov.</title>
        <authorList>
            <person name="Dobritsa A.P."/>
            <person name="Reddy M.C."/>
            <person name="Samadpour M."/>
        </authorList>
    </citation>
    <scope>NUCLEOTIDE SEQUENCE [LARGE SCALE GENOMIC DNA]</scope>
    <source>
        <strain evidence="7 8">IEH 4430</strain>
    </source>
</reference>